<evidence type="ECO:0000313" key="8">
    <source>
        <dbReference type="EMBL" id="TKA38434.1"/>
    </source>
</evidence>
<evidence type="ECO:0000313" key="7">
    <source>
        <dbReference type="EMBL" id="KAK0958502.1"/>
    </source>
</evidence>
<comment type="subcellular location">
    <subcellularLocation>
        <location evidence="1">Membrane</location>
        <topology evidence="1">Multi-pass membrane protein</topology>
    </subcellularLocation>
</comment>
<keyword evidence="3 5" id="KW-1133">Transmembrane helix</keyword>
<reference evidence="7" key="2">
    <citation type="submission" date="2023-06" db="EMBL/GenBank/DDBJ databases">
        <title>Black Yeasts Isolated from many extreme environments.</title>
        <authorList>
            <person name="Coleine C."/>
            <person name="Stajich J.E."/>
            <person name="Selbmann L."/>
        </authorList>
    </citation>
    <scope>NUCLEOTIDE SEQUENCE</scope>
    <source>
        <strain evidence="7">CCFEE 5200</strain>
    </source>
</reference>
<evidence type="ECO:0000256" key="4">
    <source>
        <dbReference type="ARBA" id="ARBA00023136"/>
    </source>
</evidence>
<proteinExistence type="predicted"/>
<evidence type="ECO:0000256" key="5">
    <source>
        <dbReference type="SAM" id="Phobius"/>
    </source>
</evidence>
<dbReference type="EMBL" id="NAJP01000045">
    <property type="protein sequence ID" value="TKA38434.1"/>
    <property type="molecule type" value="Genomic_DNA"/>
</dbReference>
<evidence type="ECO:0000256" key="2">
    <source>
        <dbReference type="ARBA" id="ARBA00022692"/>
    </source>
</evidence>
<dbReference type="InterPro" id="IPR008253">
    <property type="entry name" value="Marvel"/>
</dbReference>
<evidence type="ECO:0000259" key="6">
    <source>
        <dbReference type="Pfam" id="PF01284"/>
    </source>
</evidence>
<dbReference type="GO" id="GO:0072659">
    <property type="term" value="P:protein localization to plasma membrane"/>
    <property type="evidence" value="ECO:0007669"/>
    <property type="project" value="TreeGrafter"/>
</dbReference>
<dbReference type="GO" id="GO:0070941">
    <property type="term" value="P:eisosome assembly"/>
    <property type="evidence" value="ECO:0007669"/>
    <property type="project" value="TreeGrafter"/>
</dbReference>
<dbReference type="Proteomes" id="UP000310066">
    <property type="component" value="Unassembled WGS sequence"/>
</dbReference>
<feature type="domain" description="MARVEL" evidence="6">
    <location>
        <begin position="9"/>
        <end position="144"/>
    </location>
</feature>
<reference evidence="8 9" key="1">
    <citation type="submission" date="2017-03" db="EMBL/GenBank/DDBJ databases">
        <title>Genomes of endolithic fungi from Antarctica.</title>
        <authorList>
            <person name="Coleine C."/>
            <person name="Masonjones S."/>
            <person name="Stajich J.E."/>
        </authorList>
    </citation>
    <scope>NUCLEOTIDE SEQUENCE [LARGE SCALE GENOMIC DNA]</scope>
    <source>
        <strain evidence="8 9">CCFEE 5311</strain>
    </source>
</reference>
<comment type="caution">
    <text evidence="8">The sequence shown here is derived from an EMBL/GenBank/DDBJ whole genome shotgun (WGS) entry which is preliminary data.</text>
</comment>
<evidence type="ECO:0000313" key="10">
    <source>
        <dbReference type="Proteomes" id="UP001175353"/>
    </source>
</evidence>
<feature type="transmembrane region" description="Helical" evidence="5">
    <location>
        <begin position="126"/>
        <end position="147"/>
    </location>
</feature>
<dbReference type="PANTHER" id="PTHR28165:SF1">
    <property type="entry name" value="NON-CLASSICAL EXPORT PROTEIN 2-RELATED"/>
    <property type="match status" value="1"/>
</dbReference>
<protein>
    <recommendedName>
        <fullName evidence="6">MARVEL domain-containing protein</fullName>
    </recommendedName>
</protein>
<dbReference type="Pfam" id="PF01284">
    <property type="entry name" value="MARVEL"/>
    <property type="match status" value="1"/>
</dbReference>
<evidence type="ECO:0000256" key="3">
    <source>
        <dbReference type="ARBA" id="ARBA00022989"/>
    </source>
</evidence>
<dbReference type="OrthoDB" id="5423111at2759"/>
<evidence type="ECO:0000256" key="1">
    <source>
        <dbReference type="ARBA" id="ARBA00004141"/>
    </source>
</evidence>
<dbReference type="GO" id="GO:0032126">
    <property type="term" value="C:eisosome"/>
    <property type="evidence" value="ECO:0007669"/>
    <property type="project" value="TreeGrafter"/>
</dbReference>
<dbReference type="PANTHER" id="PTHR28165">
    <property type="entry name" value="NON-CLASSICAL EXPORT PROTEIN 2-RELATED"/>
    <property type="match status" value="1"/>
</dbReference>
<dbReference type="GO" id="GO:0005886">
    <property type="term" value="C:plasma membrane"/>
    <property type="evidence" value="ECO:0007669"/>
    <property type="project" value="TreeGrafter"/>
</dbReference>
<keyword evidence="2 5" id="KW-0812">Transmembrane</keyword>
<evidence type="ECO:0000313" key="9">
    <source>
        <dbReference type="Proteomes" id="UP000310066"/>
    </source>
</evidence>
<dbReference type="STRING" id="329885.A0A4U0UR97"/>
<organism evidence="8 9">
    <name type="scientific">Friedmanniomyces endolithicus</name>
    <dbReference type="NCBI Taxonomy" id="329885"/>
    <lineage>
        <taxon>Eukaryota</taxon>
        <taxon>Fungi</taxon>
        <taxon>Dikarya</taxon>
        <taxon>Ascomycota</taxon>
        <taxon>Pezizomycotina</taxon>
        <taxon>Dothideomycetes</taxon>
        <taxon>Dothideomycetidae</taxon>
        <taxon>Mycosphaerellales</taxon>
        <taxon>Teratosphaeriaceae</taxon>
        <taxon>Friedmanniomyces</taxon>
    </lineage>
</organism>
<keyword evidence="4 5" id="KW-0472">Membrane</keyword>
<accession>A0A4U0UR97</accession>
<name>A0A4U0UR97_9PEZI</name>
<dbReference type="InterPro" id="IPR052649">
    <property type="entry name" value="NCE102-like"/>
</dbReference>
<dbReference type="AlphaFoldDB" id="A0A4U0UR97"/>
<feature type="transmembrane region" description="Helical" evidence="5">
    <location>
        <begin position="76"/>
        <end position="99"/>
    </location>
</feature>
<feature type="transmembrane region" description="Helical" evidence="5">
    <location>
        <begin position="46"/>
        <end position="64"/>
    </location>
</feature>
<dbReference type="EMBL" id="JAUJLE010000376">
    <property type="protein sequence ID" value="KAK0958502.1"/>
    <property type="molecule type" value="Genomic_DNA"/>
</dbReference>
<sequence length="168" mass="18125">MPDMTKLVNMAMRGLQLLWTVLVMALVGNMIHDWSYGNSGVINYDLFVSILGLLSLLYLIPATFKEALAFHPLLPLILDAINTLFWFCGAVATAARLGAHSCGNGDYLDSNYVTAGSSKRCHEGQAATTFLFFGFFAFLVSTVLSGLATRGGANTRPGIRRGPAMSQV</sequence>
<gene>
    <name evidence="8" type="ORF">B0A54_10725</name>
    <name evidence="7" type="ORF">LTR91_021303</name>
</gene>
<dbReference type="Proteomes" id="UP001175353">
    <property type="component" value="Unassembled WGS sequence"/>
</dbReference>
<keyword evidence="10" id="KW-1185">Reference proteome</keyword>